<proteinExistence type="predicted"/>
<feature type="signal peptide" evidence="1">
    <location>
        <begin position="1"/>
        <end position="18"/>
    </location>
</feature>
<protein>
    <submittedName>
        <fullName evidence="2">Carboxypeptidase-like regulatory domain-containing protein</fullName>
    </submittedName>
</protein>
<dbReference type="InterPro" id="IPR043741">
    <property type="entry name" value="DUF5686"/>
</dbReference>
<name>A0ABS2D1A4_9FLAO</name>
<keyword evidence="1" id="KW-0732">Signal</keyword>
<reference evidence="2 3" key="1">
    <citation type="submission" date="2021-02" db="EMBL/GenBank/DDBJ databases">
        <authorList>
            <person name="Jung H.S."/>
            <person name="Chun B.H."/>
            <person name="Jeon C.O."/>
        </authorList>
    </citation>
    <scope>NUCLEOTIDE SEQUENCE [LARGE SCALE GENOMIC DNA]</scope>
    <source>
        <strain evidence="2 3">LMG 25203</strain>
    </source>
</reference>
<evidence type="ECO:0000313" key="2">
    <source>
        <dbReference type="EMBL" id="MBM6500991.1"/>
    </source>
</evidence>
<dbReference type="SUPFAM" id="SSF49464">
    <property type="entry name" value="Carboxypeptidase regulatory domain-like"/>
    <property type="match status" value="1"/>
</dbReference>
<organism evidence="2 3">
    <name type="scientific">Flavobacterium macrobrachii</name>
    <dbReference type="NCBI Taxonomy" id="591204"/>
    <lineage>
        <taxon>Bacteria</taxon>
        <taxon>Pseudomonadati</taxon>
        <taxon>Bacteroidota</taxon>
        <taxon>Flavobacteriia</taxon>
        <taxon>Flavobacteriales</taxon>
        <taxon>Flavobacteriaceae</taxon>
        <taxon>Flavobacterium</taxon>
    </lineage>
</organism>
<dbReference type="EMBL" id="JACSOD020000509">
    <property type="protein sequence ID" value="MBM6500991.1"/>
    <property type="molecule type" value="Genomic_DNA"/>
</dbReference>
<feature type="chain" id="PRO_5047132234" evidence="1">
    <location>
        <begin position="19"/>
        <end position="829"/>
    </location>
</feature>
<dbReference type="RefSeq" id="WP_187655929.1">
    <property type="nucleotide sequence ID" value="NZ_JACSOD020000509.1"/>
</dbReference>
<evidence type="ECO:0000256" key="1">
    <source>
        <dbReference type="SAM" id="SignalP"/>
    </source>
</evidence>
<keyword evidence="3" id="KW-1185">Reference proteome</keyword>
<dbReference type="Proteomes" id="UP000759529">
    <property type="component" value="Unassembled WGS sequence"/>
</dbReference>
<evidence type="ECO:0000313" key="3">
    <source>
        <dbReference type="Proteomes" id="UP000759529"/>
    </source>
</evidence>
<sequence length="829" mass="95849">MNKYLFGFLFLFSAMLNAQTALNGIVKDASTNKSLPFANIELDNGTKIVSDVDGKFHFVSKENFTTFTVSFLGYEKKIFTFNNIYQTVFLSKKTDNLDEVIVSNENKANKLIEKVIANKDKNNPQKKLNSFQFSTYNKLLVSANPDSISGKIDSVFVTTSLGKMFQKIDSSDYKFKKIIDKQHLFLAEKISRFQFAKPTIKETVIGSKMAGFNEPIYEYFGFELQSFSIYDERYELFETKYKSPIADNSLAEYSFKINDTVSIDNRQTFVIHFKNKLKRKGLEGLLYIDNQNFAVAKAVMRVRGVLNITGIHEFSYYPENDIWFQTKKNFKIIKGKSKEATSILGGRISFEADTNDGNQNTKESSDFTYLASETETYNVQFNTTVKIKKSFIAVDVKEDSIHKNESFWQQNRNGKLDLRSSNTYVVLDSIATANQLEKKIRFGRKIINGYLPFGFFDFDLRYLLSFNNFEGFRFGIGGVTNEQFSKKYKIDAYTAYGLKDETVKYHLGFAARIGNFSNTWIGASYTDDIREIASTNFAIDKRVFKLYDPRPINISTFYNHKTWRGFIETKIIPKTESIWQLSHSEITPLFGYQFDYNGKVFDNFNITSAMVSLQWNPFSDYMQTPNGKLEIEKRFPKFTFQFTKSLPNILENDFDFGKIDFRIDYEKKYLNGQKSTVLAQFGYAFGALPLTHLYNTSPNNLTKDNLLQRITIAGKNSFETMFFNEFFSSEFAMLQLKHGFKRIEIFKKVKPQLVMVTRMAWGNLENSQRHLGIEYKTLEQGFFESGIELNKIFKGFGLSGFYRYGPNQLRRLEDNIAVKLNFVLDLGLD</sequence>
<comment type="caution">
    <text evidence="2">The sequence shown here is derived from an EMBL/GenBank/DDBJ whole genome shotgun (WGS) entry which is preliminary data.</text>
</comment>
<gene>
    <name evidence="2" type="ORF">H9X54_016995</name>
</gene>
<dbReference type="Pfam" id="PF18939">
    <property type="entry name" value="DUF5686"/>
    <property type="match status" value="1"/>
</dbReference>
<dbReference type="Pfam" id="PF13715">
    <property type="entry name" value="CarbopepD_reg_2"/>
    <property type="match status" value="1"/>
</dbReference>
<dbReference type="InterPro" id="IPR008969">
    <property type="entry name" value="CarboxyPept-like_regulatory"/>
</dbReference>
<accession>A0ABS2D1A4</accession>